<feature type="domain" description="FCP1 homology" evidence="4">
    <location>
        <begin position="206"/>
        <end position="378"/>
    </location>
</feature>
<comment type="subunit">
    <text evidence="1">Component of the TIM23 complex.</text>
</comment>
<name>A0A3N2Q225_SODAK</name>
<dbReference type="STRING" id="1314773.A0A3N2Q225"/>
<comment type="similarity">
    <text evidence="1">Belongs to the TIM50 family.</text>
</comment>
<keyword evidence="6" id="KW-1185">Reference proteome</keyword>
<evidence type="ECO:0000313" key="5">
    <source>
        <dbReference type="EMBL" id="ROT40823.1"/>
    </source>
</evidence>
<evidence type="ECO:0000313" key="6">
    <source>
        <dbReference type="Proteomes" id="UP000272025"/>
    </source>
</evidence>
<dbReference type="Gene3D" id="3.40.50.1000">
    <property type="entry name" value="HAD superfamily/HAD-like"/>
    <property type="match status" value="1"/>
</dbReference>
<evidence type="ECO:0000256" key="2">
    <source>
        <dbReference type="SAM" id="MobiDB-lite"/>
    </source>
</evidence>
<dbReference type="Pfam" id="PF03031">
    <property type="entry name" value="NIF"/>
    <property type="match status" value="1"/>
</dbReference>
<dbReference type="OrthoDB" id="1711508at2759"/>
<dbReference type="GO" id="GO:0005744">
    <property type="term" value="C:TIM23 mitochondrial import inner membrane translocase complex"/>
    <property type="evidence" value="ECO:0007669"/>
    <property type="project" value="UniProtKB-UniRule"/>
</dbReference>
<reference evidence="5 6" key="1">
    <citation type="journal article" date="2018" name="Mol. Ecol.">
        <title>The obligate alkalophilic soda-lake fungus Sodiomyces alkalinus has shifted to a protein diet.</title>
        <authorList>
            <person name="Grum-Grzhimaylo A.A."/>
            <person name="Falkoski D.L."/>
            <person name="van den Heuvel J."/>
            <person name="Valero-Jimenez C.A."/>
            <person name="Min B."/>
            <person name="Choi I.G."/>
            <person name="Lipzen A."/>
            <person name="Daum C.G."/>
            <person name="Aanen D.K."/>
            <person name="Tsang A."/>
            <person name="Henrissat B."/>
            <person name="Bilanenko E.N."/>
            <person name="de Vries R.P."/>
            <person name="van Kan J.A.L."/>
            <person name="Grigoriev I.V."/>
            <person name="Debets A.J.M."/>
        </authorList>
    </citation>
    <scope>NUCLEOTIDE SEQUENCE [LARGE SCALE GENOMIC DNA]</scope>
    <source>
        <strain evidence="5 6">F11</strain>
    </source>
</reference>
<accession>A0A3N2Q225</accession>
<dbReference type="InterPro" id="IPR036412">
    <property type="entry name" value="HAD-like_sf"/>
</dbReference>
<dbReference type="SMART" id="SM00577">
    <property type="entry name" value="CPDc"/>
    <property type="match status" value="1"/>
</dbReference>
<dbReference type="GO" id="GO:0015031">
    <property type="term" value="P:protein transport"/>
    <property type="evidence" value="ECO:0007669"/>
    <property type="project" value="UniProtKB-KW"/>
</dbReference>
<comment type="function">
    <text evidence="1">Essential component of the TIM23 complex, a complex that mediates the translocation of transit peptide-containing proteins across the mitochondrial inner membrane.</text>
</comment>
<keyword evidence="1" id="KW-0813">Transport</keyword>
<dbReference type="SUPFAM" id="SSF56784">
    <property type="entry name" value="HAD-like"/>
    <property type="match status" value="1"/>
</dbReference>
<proteinExistence type="inferred from homology"/>
<dbReference type="Proteomes" id="UP000272025">
    <property type="component" value="Unassembled WGS sequence"/>
</dbReference>
<feature type="region of interest" description="Disordered" evidence="2">
    <location>
        <begin position="138"/>
        <end position="191"/>
    </location>
</feature>
<feature type="signal peptide" evidence="3">
    <location>
        <begin position="1"/>
        <end position="20"/>
    </location>
</feature>
<evidence type="ECO:0000256" key="1">
    <source>
        <dbReference type="RuleBase" id="RU365079"/>
    </source>
</evidence>
<dbReference type="PROSITE" id="PS50969">
    <property type="entry name" value="FCP1"/>
    <property type="match status" value="1"/>
</dbReference>
<keyword evidence="1" id="KW-0653">Protein transport</keyword>
<organism evidence="5 6">
    <name type="scientific">Sodiomyces alkalinus (strain CBS 110278 / VKM F-3762 / F11)</name>
    <name type="common">Alkaliphilic filamentous fungus</name>
    <dbReference type="NCBI Taxonomy" id="1314773"/>
    <lineage>
        <taxon>Eukaryota</taxon>
        <taxon>Fungi</taxon>
        <taxon>Dikarya</taxon>
        <taxon>Ascomycota</taxon>
        <taxon>Pezizomycotina</taxon>
        <taxon>Sordariomycetes</taxon>
        <taxon>Hypocreomycetidae</taxon>
        <taxon>Glomerellales</taxon>
        <taxon>Plectosphaerellaceae</taxon>
        <taxon>Sodiomyces</taxon>
    </lineage>
</organism>
<dbReference type="PANTHER" id="PTHR12210">
    <property type="entry name" value="DULLARD PROTEIN PHOSPHATASE"/>
    <property type="match status" value="1"/>
</dbReference>
<keyword evidence="3" id="KW-0732">Signal</keyword>
<dbReference type="GeneID" id="39581876"/>
<dbReference type="EMBL" id="ML119052">
    <property type="protein sequence ID" value="ROT40823.1"/>
    <property type="molecule type" value="Genomic_DNA"/>
</dbReference>
<keyword evidence="1" id="KW-0809">Transit peptide</keyword>
<comment type="subcellular location">
    <subcellularLocation>
        <location evidence="1">Mitochondrion inner membrane</location>
        <topology evidence="1">Single-pass membrane protein</topology>
    </subcellularLocation>
</comment>
<evidence type="ECO:0000256" key="3">
    <source>
        <dbReference type="SAM" id="SignalP"/>
    </source>
</evidence>
<dbReference type="AlphaFoldDB" id="A0A3N2Q225"/>
<dbReference type="InterPro" id="IPR050365">
    <property type="entry name" value="TIM50"/>
</dbReference>
<keyword evidence="1" id="KW-0811">Translocation</keyword>
<dbReference type="RefSeq" id="XP_028468629.1">
    <property type="nucleotide sequence ID" value="XM_028613398.1"/>
</dbReference>
<sequence length="406" mass="45055">MAPRLSRVLVGALFSQSATSVAPVTQRVKQAVAVHRVLLRTVTRQRNAFYSSRLPTSRLKLLDSRTIYNTVNMDSNNPSFNIPFPLQFPPQVAGSQFSSQFTQSHGFFSATASSSTHSHPSDPIPEFVPIPVWLPSSAEPSSIRPSMGGAKVPKGPKRKGPKPRQQEAPLPGGRSAIVAPSPRSGGIPEPSRAYLEQSALPPSLLPRPRAILVVMDLNGTLLFRPDRRQSHKFIERPFARDFMRYAISTFRVAVWSSARPQNVATMCAQLLGGTDSAHHKRLVAVWGRDKFGLCPEDYSQRVQCYKRLARLWADPAVQASHPDAARGGAWDQSNTVLVDDSLEKARSEPFNLLRIPEFSGGEESLHVLPQVHDYLNLLCYQADVSRYIHTHPFQLRHDYTLESPSA</sequence>
<evidence type="ECO:0000259" key="4">
    <source>
        <dbReference type="PROSITE" id="PS50969"/>
    </source>
</evidence>
<dbReference type="InterPro" id="IPR023214">
    <property type="entry name" value="HAD_sf"/>
</dbReference>
<feature type="chain" id="PRO_5017921432" description="Mitochondrial import inner membrane translocase subunit TIM50" evidence="3">
    <location>
        <begin position="21"/>
        <end position="406"/>
    </location>
</feature>
<gene>
    <name evidence="5" type="ORF">SODALDRAFT_348985</name>
</gene>
<keyword evidence="1" id="KW-0496">Mitochondrion</keyword>
<protein>
    <recommendedName>
        <fullName evidence="1">Mitochondrial import inner membrane translocase subunit TIM50</fullName>
    </recommendedName>
</protein>
<dbReference type="InterPro" id="IPR004274">
    <property type="entry name" value="FCP1_dom"/>
</dbReference>